<evidence type="ECO:0000256" key="1">
    <source>
        <dbReference type="ARBA" id="ARBA00004141"/>
    </source>
</evidence>
<name>A0AA43U1P8_9LECA</name>
<feature type="transmembrane region" description="Helical" evidence="6">
    <location>
        <begin position="117"/>
        <end position="141"/>
    </location>
</feature>
<dbReference type="GO" id="GO:0016020">
    <property type="term" value="C:membrane"/>
    <property type="evidence" value="ECO:0007669"/>
    <property type="project" value="UniProtKB-SubCell"/>
</dbReference>
<feature type="transmembrane region" description="Helical" evidence="6">
    <location>
        <begin position="88"/>
        <end position="105"/>
    </location>
</feature>
<evidence type="ECO:0000256" key="4">
    <source>
        <dbReference type="ARBA" id="ARBA00023136"/>
    </source>
</evidence>
<evidence type="ECO:0000256" key="5">
    <source>
        <dbReference type="ARBA" id="ARBA00038359"/>
    </source>
</evidence>
<dbReference type="InterPro" id="IPR052337">
    <property type="entry name" value="SAT4-like"/>
</dbReference>
<dbReference type="PANTHER" id="PTHR33048">
    <property type="entry name" value="PTH11-LIKE INTEGRAL MEMBRANE PROTEIN (AFU_ORTHOLOGUE AFUA_5G11245)"/>
    <property type="match status" value="1"/>
</dbReference>
<sequence length="209" mass="24299">MYQKKIQYYNYSDIVYSPAVGFTKLSILFLVLRVFCPQKKDPFYWVLQTLNILNTIFYTLWIFIAIFLCSPREKTWVPDTQGECAANSWAIASSIARLIFVVILSRTDDYSYVKVQVINFTLSELAFGLICSCLFVLPRLYRYLSSSPPFKSEEYKLRKYKTLAESPKAPLKESEFGILQHQEEQRNPWERDIEIPAVAQYILGDGPKA</sequence>
<feature type="domain" description="Rhodopsin" evidence="7">
    <location>
        <begin position="6"/>
        <end position="88"/>
    </location>
</feature>
<dbReference type="EMBL" id="JAPUFD010000020">
    <property type="protein sequence ID" value="MDI1492722.1"/>
    <property type="molecule type" value="Genomic_DNA"/>
</dbReference>
<feature type="transmembrane region" description="Helical" evidence="6">
    <location>
        <begin position="43"/>
        <end position="68"/>
    </location>
</feature>
<evidence type="ECO:0000259" key="7">
    <source>
        <dbReference type="Pfam" id="PF20684"/>
    </source>
</evidence>
<evidence type="ECO:0000256" key="3">
    <source>
        <dbReference type="ARBA" id="ARBA00022989"/>
    </source>
</evidence>
<dbReference type="InterPro" id="IPR049326">
    <property type="entry name" value="Rhodopsin_dom_fungi"/>
</dbReference>
<gene>
    <name evidence="8" type="ORF">OHK93_004504</name>
</gene>
<reference evidence="8" key="1">
    <citation type="journal article" date="2023" name="Genome Biol. Evol.">
        <title>First Whole Genome Sequence and Flow Cytometry Genome Size Data for the Lichen-Forming Fungus Ramalina farinacea (Ascomycota).</title>
        <authorList>
            <person name="Llewellyn T."/>
            <person name="Mian S."/>
            <person name="Hill R."/>
            <person name="Leitch I.J."/>
            <person name="Gaya E."/>
        </authorList>
    </citation>
    <scope>NUCLEOTIDE SEQUENCE</scope>
    <source>
        <strain evidence="8">LIQ254RAFAR</strain>
    </source>
</reference>
<organism evidence="8 9">
    <name type="scientific">Ramalina farinacea</name>
    <dbReference type="NCBI Taxonomy" id="258253"/>
    <lineage>
        <taxon>Eukaryota</taxon>
        <taxon>Fungi</taxon>
        <taxon>Dikarya</taxon>
        <taxon>Ascomycota</taxon>
        <taxon>Pezizomycotina</taxon>
        <taxon>Lecanoromycetes</taxon>
        <taxon>OSLEUM clade</taxon>
        <taxon>Lecanoromycetidae</taxon>
        <taxon>Lecanorales</taxon>
        <taxon>Lecanorineae</taxon>
        <taxon>Ramalinaceae</taxon>
        <taxon>Ramalina</taxon>
    </lineage>
</organism>
<dbReference type="PANTHER" id="PTHR33048:SF47">
    <property type="entry name" value="INTEGRAL MEMBRANE PROTEIN-RELATED"/>
    <property type="match status" value="1"/>
</dbReference>
<keyword evidence="4 6" id="KW-0472">Membrane</keyword>
<evidence type="ECO:0000256" key="2">
    <source>
        <dbReference type="ARBA" id="ARBA00022692"/>
    </source>
</evidence>
<evidence type="ECO:0000256" key="6">
    <source>
        <dbReference type="SAM" id="Phobius"/>
    </source>
</evidence>
<dbReference type="Proteomes" id="UP001161017">
    <property type="component" value="Unassembled WGS sequence"/>
</dbReference>
<keyword evidence="2 6" id="KW-0812">Transmembrane</keyword>
<feature type="transmembrane region" description="Helical" evidence="6">
    <location>
        <begin position="14"/>
        <end position="36"/>
    </location>
</feature>
<comment type="caution">
    <text evidence="8">The sequence shown here is derived from an EMBL/GenBank/DDBJ whole genome shotgun (WGS) entry which is preliminary data.</text>
</comment>
<protein>
    <recommendedName>
        <fullName evidence="7">Rhodopsin domain-containing protein</fullName>
    </recommendedName>
</protein>
<dbReference type="Pfam" id="PF20684">
    <property type="entry name" value="Fung_rhodopsin"/>
    <property type="match status" value="1"/>
</dbReference>
<comment type="similarity">
    <text evidence="5">Belongs to the SAT4 family.</text>
</comment>
<dbReference type="AlphaFoldDB" id="A0AA43U1P8"/>
<accession>A0AA43U1P8</accession>
<proteinExistence type="inferred from homology"/>
<keyword evidence="3 6" id="KW-1133">Transmembrane helix</keyword>
<evidence type="ECO:0000313" key="9">
    <source>
        <dbReference type="Proteomes" id="UP001161017"/>
    </source>
</evidence>
<comment type="subcellular location">
    <subcellularLocation>
        <location evidence="1">Membrane</location>
        <topology evidence="1">Multi-pass membrane protein</topology>
    </subcellularLocation>
</comment>
<keyword evidence="9" id="KW-1185">Reference proteome</keyword>
<evidence type="ECO:0000313" key="8">
    <source>
        <dbReference type="EMBL" id="MDI1492722.1"/>
    </source>
</evidence>